<keyword evidence="1" id="KW-1133">Transmembrane helix</keyword>
<feature type="transmembrane region" description="Helical" evidence="1">
    <location>
        <begin position="309"/>
        <end position="326"/>
    </location>
</feature>
<feature type="transmembrane region" description="Helical" evidence="1">
    <location>
        <begin position="276"/>
        <end position="297"/>
    </location>
</feature>
<feature type="transmembrane region" description="Helical" evidence="1">
    <location>
        <begin position="220"/>
        <end position="237"/>
    </location>
</feature>
<keyword evidence="3" id="KW-1185">Reference proteome</keyword>
<feature type="transmembrane region" description="Helical" evidence="1">
    <location>
        <begin position="105"/>
        <end position="129"/>
    </location>
</feature>
<proteinExistence type="predicted"/>
<dbReference type="AlphaFoldDB" id="A0A927RDD9"/>
<feature type="transmembrane region" description="Helical" evidence="1">
    <location>
        <begin position="243"/>
        <end position="264"/>
    </location>
</feature>
<dbReference type="EMBL" id="JADBEM010000001">
    <property type="protein sequence ID" value="MBE1612287.1"/>
    <property type="molecule type" value="Genomic_DNA"/>
</dbReference>
<gene>
    <name evidence="2" type="ORF">HEB94_009135</name>
</gene>
<comment type="caution">
    <text evidence="2">The sequence shown here is derived from an EMBL/GenBank/DDBJ whole genome shotgun (WGS) entry which is preliminary data.</text>
</comment>
<accession>A0A927RDD9</accession>
<reference evidence="2" key="1">
    <citation type="submission" date="2020-10" db="EMBL/GenBank/DDBJ databases">
        <title>Sequencing the genomes of 1000 actinobacteria strains.</title>
        <authorList>
            <person name="Klenk H.-P."/>
        </authorList>
    </citation>
    <scope>NUCLEOTIDE SEQUENCE</scope>
    <source>
        <strain evidence="2">DSM 45354</strain>
    </source>
</reference>
<keyword evidence="1" id="KW-0812">Transmembrane</keyword>
<sequence>MRRIAPAIGLFFLAPLIAEFLLGNLPVSLLFALMILAPLYGAGALLIREVVRRTGRGWPSIIVLGLAYAVFEEGVTTQSLFNPNYANAHLLDHGYVPALGLSVPWTLGVLALHAVWSIGVPIGLTESLVLDRPRTPWLGKLGLTVTAVLFALGSVATTAMQLYQDDFVASVPQFVGVAVAIVVFVAVAMTFRPAARQVDSVNRVDSNAIRVVTSRTAPNPWWVGAFAFVTGTAFRLLPDGIPAWLNVAGLLVLAAIVIAVVRHWSHQTGWGDSHRFALVAGAMVCYAVHSFIETPVMPVSPAIDHTGDVVFSLAALVTLALTARRLRRHAAASTVEEAGVAPARR</sequence>
<feature type="transmembrane region" description="Helical" evidence="1">
    <location>
        <begin position="141"/>
        <end position="163"/>
    </location>
</feature>
<keyword evidence="1" id="KW-0472">Membrane</keyword>
<protein>
    <submittedName>
        <fullName evidence="2">Uncharacterized protein</fullName>
    </submittedName>
</protein>
<evidence type="ECO:0000256" key="1">
    <source>
        <dbReference type="SAM" id="Phobius"/>
    </source>
</evidence>
<name>A0A927RDD9_9ACTN</name>
<feature type="transmembrane region" description="Helical" evidence="1">
    <location>
        <begin position="169"/>
        <end position="191"/>
    </location>
</feature>
<dbReference type="RefSeq" id="WP_192755365.1">
    <property type="nucleotide sequence ID" value="NZ_BAABJL010000005.1"/>
</dbReference>
<dbReference type="Proteomes" id="UP000638648">
    <property type="component" value="Unassembled WGS sequence"/>
</dbReference>
<evidence type="ECO:0000313" key="3">
    <source>
        <dbReference type="Proteomes" id="UP000638648"/>
    </source>
</evidence>
<feature type="transmembrane region" description="Helical" evidence="1">
    <location>
        <begin position="54"/>
        <end position="71"/>
    </location>
</feature>
<evidence type="ECO:0000313" key="2">
    <source>
        <dbReference type="EMBL" id="MBE1612287.1"/>
    </source>
</evidence>
<organism evidence="2 3">
    <name type="scientific">Actinopolymorpha pittospori</name>
    <dbReference type="NCBI Taxonomy" id="648752"/>
    <lineage>
        <taxon>Bacteria</taxon>
        <taxon>Bacillati</taxon>
        <taxon>Actinomycetota</taxon>
        <taxon>Actinomycetes</taxon>
        <taxon>Propionibacteriales</taxon>
        <taxon>Actinopolymorphaceae</taxon>
        <taxon>Actinopolymorpha</taxon>
    </lineage>
</organism>
<feature type="transmembrane region" description="Helical" evidence="1">
    <location>
        <begin position="28"/>
        <end position="47"/>
    </location>
</feature>